<evidence type="ECO:0000256" key="6">
    <source>
        <dbReference type="ARBA" id="ARBA00022692"/>
    </source>
</evidence>
<evidence type="ECO:0000256" key="2">
    <source>
        <dbReference type="ARBA" id="ARBA00004429"/>
    </source>
</evidence>
<dbReference type="Proteomes" id="UP000690515">
    <property type="component" value="Unassembled WGS sequence"/>
</dbReference>
<evidence type="ECO:0000256" key="1">
    <source>
        <dbReference type="ARBA" id="ARBA00002962"/>
    </source>
</evidence>
<name>A0ABS5Z5Z0_9GAMM</name>
<feature type="transmembrane region" description="Helical" evidence="11">
    <location>
        <begin position="39"/>
        <end position="58"/>
    </location>
</feature>
<keyword evidence="9" id="KW-0627">Porphyrin biosynthesis</keyword>
<keyword evidence="6 11" id="KW-0812">Transmembrane</keyword>
<evidence type="ECO:0000256" key="8">
    <source>
        <dbReference type="ARBA" id="ARBA00023136"/>
    </source>
</evidence>
<evidence type="ECO:0000256" key="4">
    <source>
        <dbReference type="ARBA" id="ARBA00022475"/>
    </source>
</evidence>
<organism evidence="13 14">
    <name type="scientific">Zooshikella harenae</name>
    <dbReference type="NCBI Taxonomy" id="2827238"/>
    <lineage>
        <taxon>Bacteria</taxon>
        <taxon>Pseudomonadati</taxon>
        <taxon>Pseudomonadota</taxon>
        <taxon>Gammaproteobacteria</taxon>
        <taxon>Oceanospirillales</taxon>
        <taxon>Zooshikellaceae</taxon>
        <taxon>Zooshikella</taxon>
    </lineage>
</organism>
<dbReference type="Pfam" id="PF13432">
    <property type="entry name" value="TPR_16"/>
    <property type="match status" value="1"/>
</dbReference>
<comment type="subcellular location">
    <subcellularLocation>
        <location evidence="2">Cell inner membrane</location>
        <topology evidence="2">Multi-pass membrane protein</topology>
    </subcellularLocation>
</comment>
<dbReference type="Gene3D" id="1.25.40.10">
    <property type="entry name" value="Tetratricopeptide repeat domain"/>
    <property type="match status" value="2"/>
</dbReference>
<dbReference type="InterPro" id="IPR005254">
    <property type="entry name" value="Heme_biosyn_assoc_TPR_pro"/>
</dbReference>
<evidence type="ECO:0000256" key="9">
    <source>
        <dbReference type="ARBA" id="ARBA00023244"/>
    </source>
</evidence>
<dbReference type="RefSeq" id="WP_215817642.1">
    <property type="nucleotide sequence ID" value="NZ_JAGSOY010000001.1"/>
</dbReference>
<comment type="pathway">
    <text evidence="3">Porphyrin-containing compound metabolism; protoheme biosynthesis.</text>
</comment>
<keyword evidence="4" id="KW-1003">Cell membrane</keyword>
<comment type="function">
    <text evidence="1">Involved in a late step of protoheme IX synthesis.</text>
</comment>
<dbReference type="SUPFAM" id="SSF81901">
    <property type="entry name" value="HCP-like"/>
    <property type="match status" value="1"/>
</dbReference>
<evidence type="ECO:0000256" key="3">
    <source>
        <dbReference type="ARBA" id="ARBA00004744"/>
    </source>
</evidence>
<feature type="repeat" description="TPR" evidence="10">
    <location>
        <begin position="369"/>
        <end position="402"/>
    </location>
</feature>
<protein>
    <submittedName>
        <fullName evidence="13">Tetratricopeptide repeat protein</fullName>
    </submittedName>
</protein>
<evidence type="ECO:0000256" key="10">
    <source>
        <dbReference type="PROSITE-ProRule" id="PRU00339"/>
    </source>
</evidence>
<evidence type="ECO:0000256" key="5">
    <source>
        <dbReference type="ARBA" id="ARBA00022519"/>
    </source>
</evidence>
<dbReference type="InterPro" id="IPR011990">
    <property type="entry name" value="TPR-like_helical_dom_sf"/>
</dbReference>
<proteinExistence type="predicted"/>
<dbReference type="PROSITE" id="PS50005">
    <property type="entry name" value="TPR"/>
    <property type="match status" value="1"/>
</dbReference>
<accession>A0ABS5Z5Z0</accession>
<keyword evidence="14" id="KW-1185">Reference proteome</keyword>
<evidence type="ECO:0000313" key="14">
    <source>
        <dbReference type="Proteomes" id="UP000690515"/>
    </source>
</evidence>
<gene>
    <name evidence="13" type="ORF">KCG35_00210</name>
</gene>
<evidence type="ECO:0000259" key="12">
    <source>
        <dbReference type="Pfam" id="PF07219"/>
    </source>
</evidence>
<comment type="caution">
    <text evidence="13">The sequence shown here is derived from an EMBL/GenBank/DDBJ whole genome shotgun (WGS) entry which is preliminary data.</text>
</comment>
<evidence type="ECO:0000313" key="13">
    <source>
        <dbReference type="EMBL" id="MBU2709472.1"/>
    </source>
</evidence>
<evidence type="ECO:0000256" key="7">
    <source>
        <dbReference type="ARBA" id="ARBA00022989"/>
    </source>
</evidence>
<dbReference type="InterPro" id="IPR010817">
    <property type="entry name" value="HemY_N"/>
</dbReference>
<dbReference type="NCBIfam" id="TIGR00540">
    <property type="entry name" value="TPR_hemY_coli"/>
    <property type="match status" value="1"/>
</dbReference>
<sequence>MKIFFYFLLLLLSIAAVITGMNQDQGYVRIAWDGMVFESTVWMFFVFIGITFLGYKVLRWLIALLLNTTGWVVPITSSSRQQRAKRQSVRGLNCLINGQWDNAQRLLSKSAEQGEAPLINYLAAARAAFEAGDSDSVSEYLRKADKSVSGAKVGVGIAQAQLQLSAGQFEQALATLQELRRKVPRHQYVLKLLKQVCIRLNDWDQLAELLPILERRKVISDDELKDLQQRTWKALLERACQRNKAEDKEEDRASAIQAVWDSFPRQAKHEVSVVEVYVRCLLKLNAHVVAEKVVRETLNRKYDDRLIKLYGLTAGKDVKKQLALCDQLLASYSDNPEIMLALGRLCLRSEMWGKARNYFESTLKIRKTPEVYNELGRLLAHLGDHQQSTEYFREGLALVARSDVTKYPIPIAKQPAA</sequence>
<reference evidence="13 14" key="1">
    <citation type="submission" date="2021-04" db="EMBL/GenBank/DDBJ databases">
        <authorList>
            <person name="Pira H."/>
            <person name="Risdian C."/>
            <person name="Wink J."/>
        </authorList>
    </citation>
    <scope>NUCLEOTIDE SEQUENCE [LARGE SCALE GENOMIC DNA]</scope>
    <source>
        <strain evidence="13 14">WH53</strain>
    </source>
</reference>
<keyword evidence="8 11" id="KW-0472">Membrane</keyword>
<dbReference type="InterPro" id="IPR019734">
    <property type="entry name" value="TPR_rpt"/>
</dbReference>
<feature type="domain" description="HemY N-terminal" evidence="12">
    <location>
        <begin position="26"/>
        <end position="132"/>
    </location>
</feature>
<keyword evidence="10" id="KW-0802">TPR repeat</keyword>
<dbReference type="EMBL" id="JAGSOY010000001">
    <property type="protein sequence ID" value="MBU2709472.1"/>
    <property type="molecule type" value="Genomic_DNA"/>
</dbReference>
<evidence type="ECO:0000256" key="11">
    <source>
        <dbReference type="SAM" id="Phobius"/>
    </source>
</evidence>
<keyword evidence="7 11" id="KW-1133">Transmembrane helix</keyword>
<keyword evidence="5" id="KW-0997">Cell inner membrane</keyword>
<dbReference type="Pfam" id="PF07219">
    <property type="entry name" value="HemY_N"/>
    <property type="match status" value="1"/>
</dbReference>